<dbReference type="EMBL" id="BGPR01005765">
    <property type="protein sequence ID" value="GBN13266.1"/>
    <property type="molecule type" value="Genomic_DNA"/>
</dbReference>
<gene>
    <name evidence="1" type="ORF">AVEN_153744_1</name>
</gene>
<dbReference type="OrthoDB" id="6413517at2759"/>
<comment type="caution">
    <text evidence="1">The sequence shown here is derived from an EMBL/GenBank/DDBJ whole genome shotgun (WGS) entry which is preliminary data.</text>
</comment>
<name>A0A4Y2LI62_ARAVE</name>
<sequence length="250" mass="28665">MESTVCIEMNESDSENVPTVEEIEWMKLKKAHFEGGYIDGKYIGSETTKESGEELGYVTGFEDSFNYTFAIAIGLLGVNQYILRKTESPLLTRAKEIKISLDTFNKKYNAMRMKEVECSSEKFQEESNDDPTVELLHDENSNLSSVSTENGRDIESCQCKHNSNREYVTHEDLCRLKLEVLDFLNACNQPLIFEQMTRVSLGPYYLRSIYYIGEFSGEVKLFYIKSTGNFVFVPYQPARDQGVAKRPPRP</sequence>
<evidence type="ECO:0000313" key="1">
    <source>
        <dbReference type="EMBL" id="GBN13266.1"/>
    </source>
</evidence>
<dbReference type="AlphaFoldDB" id="A0A4Y2LI62"/>
<evidence type="ECO:0000313" key="2">
    <source>
        <dbReference type="Proteomes" id="UP000499080"/>
    </source>
</evidence>
<reference evidence="1 2" key="1">
    <citation type="journal article" date="2019" name="Sci. Rep.">
        <title>Orb-weaving spider Araneus ventricosus genome elucidates the spidroin gene catalogue.</title>
        <authorList>
            <person name="Kono N."/>
            <person name="Nakamura H."/>
            <person name="Ohtoshi R."/>
            <person name="Moran D.A.P."/>
            <person name="Shinohara A."/>
            <person name="Yoshida Y."/>
            <person name="Fujiwara M."/>
            <person name="Mori M."/>
            <person name="Tomita M."/>
            <person name="Arakawa K."/>
        </authorList>
    </citation>
    <scope>NUCLEOTIDE SEQUENCE [LARGE SCALE GENOMIC DNA]</scope>
</reference>
<accession>A0A4Y2LI62</accession>
<organism evidence="1 2">
    <name type="scientific">Araneus ventricosus</name>
    <name type="common">Orbweaver spider</name>
    <name type="synonym">Epeira ventricosa</name>
    <dbReference type="NCBI Taxonomy" id="182803"/>
    <lineage>
        <taxon>Eukaryota</taxon>
        <taxon>Metazoa</taxon>
        <taxon>Ecdysozoa</taxon>
        <taxon>Arthropoda</taxon>
        <taxon>Chelicerata</taxon>
        <taxon>Arachnida</taxon>
        <taxon>Araneae</taxon>
        <taxon>Araneomorphae</taxon>
        <taxon>Entelegynae</taxon>
        <taxon>Araneoidea</taxon>
        <taxon>Araneidae</taxon>
        <taxon>Araneus</taxon>
    </lineage>
</organism>
<keyword evidence="2" id="KW-1185">Reference proteome</keyword>
<proteinExistence type="predicted"/>
<dbReference type="Proteomes" id="UP000499080">
    <property type="component" value="Unassembled WGS sequence"/>
</dbReference>
<protein>
    <submittedName>
        <fullName evidence="1">Uncharacterized protein</fullName>
    </submittedName>
</protein>